<evidence type="ECO:0000313" key="1">
    <source>
        <dbReference type="EMBL" id="PXY31867.1"/>
    </source>
</evidence>
<proteinExistence type="predicted"/>
<dbReference type="InterPro" id="IPR013132">
    <property type="entry name" value="PseI/NeuA/B-like_N"/>
</dbReference>
<dbReference type="PROSITE" id="PS50844">
    <property type="entry name" value="AFP_LIKE"/>
    <property type="match status" value="1"/>
</dbReference>
<name>A0A2V4B9C0_9PSEU</name>
<dbReference type="PANTHER" id="PTHR42966:SF2">
    <property type="entry name" value="PSEUDAMINIC ACID SYNTHASE"/>
    <property type="match status" value="1"/>
</dbReference>
<dbReference type="PANTHER" id="PTHR42966">
    <property type="entry name" value="N-ACETYLNEURAMINATE SYNTHASE"/>
    <property type="match status" value="1"/>
</dbReference>
<dbReference type="InterPro" id="IPR013974">
    <property type="entry name" value="SAF"/>
</dbReference>
<dbReference type="OrthoDB" id="9814210at2"/>
<dbReference type="Gene3D" id="3.20.20.70">
    <property type="entry name" value="Aldolase class I"/>
    <property type="match status" value="1"/>
</dbReference>
<dbReference type="AlphaFoldDB" id="A0A2V4B9C0"/>
<dbReference type="CDD" id="cd11615">
    <property type="entry name" value="SAF_NeuB_like"/>
    <property type="match status" value="1"/>
</dbReference>
<gene>
    <name evidence="1" type="ORF">BAY60_05925</name>
</gene>
<dbReference type="GO" id="GO:0016051">
    <property type="term" value="P:carbohydrate biosynthetic process"/>
    <property type="evidence" value="ECO:0007669"/>
    <property type="project" value="InterPro"/>
</dbReference>
<dbReference type="NCBIfam" id="TIGR03586">
    <property type="entry name" value="PseI"/>
    <property type="match status" value="1"/>
</dbReference>
<organism evidence="1 2">
    <name type="scientific">Prauserella muralis</name>
    <dbReference type="NCBI Taxonomy" id="588067"/>
    <lineage>
        <taxon>Bacteria</taxon>
        <taxon>Bacillati</taxon>
        <taxon>Actinomycetota</taxon>
        <taxon>Actinomycetes</taxon>
        <taxon>Pseudonocardiales</taxon>
        <taxon>Pseudonocardiaceae</taxon>
        <taxon>Prauserella</taxon>
    </lineage>
</organism>
<dbReference type="Pfam" id="PF03102">
    <property type="entry name" value="NeuB"/>
    <property type="match status" value="1"/>
</dbReference>
<dbReference type="SMART" id="SM00858">
    <property type="entry name" value="SAF"/>
    <property type="match status" value="1"/>
</dbReference>
<dbReference type="InterPro" id="IPR036732">
    <property type="entry name" value="AFP_Neu5c_C_sf"/>
</dbReference>
<comment type="caution">
    <text evidence="1">The sequence shown here is derived from an EMBL/GenBank/DDBJ whole genome shotgun (WGS) entry which is preliminary data.</text>
</comment>
<dbReference type="GO" id="GO:0047444">
    <property type="term" value="F:N-acylneuraminate-9-phosphate synthase activity"/>
    <property type="evidence" value="ECO:0007669"/>
    <property type="project" value="TreeGrafter"/>
</dbReference>
<accession>A0A2V4B9C0</accession>
<reference evidence="1 2" key="1">
    <citation type="submission" date="2016-07" db="EMBL/GenBank/DDBJ databases">
        <title>Draft genome sequence of Prauserella muralis DSM 45305, isolated from a mould-covered wall in an indoor environment.</title>
        <authorList>
            <person name="Ruckert C."/>
            <person name="Albersmeier A."/>
            <person name="Jiang C.-L."/>
            <person name="Jiang Y."/>
            <person name="Kalinowski J."/>
            <person name="Schneider O."/>
            <person name="Winkler A."/>
            <person name="Zotchev S.B."/>
        </authorList>
    </citation>
    <scope>NUCLEOTIDE SEQUENCE [LARGE SCALE GENOMIC DNA]</scope>
    <source>
        <strain evidence="1 2">DSM 45305</strain>
    </source>
</reference>
<sequence>MTAGVAEVRFGRHTIGPAHPPFVIAEMSGNHNGDLDRAFAIVDAVADSGAHALKLQTYRADTITIDVDTPAFRIANKDSLWDGENLYALYDRAHTPWEWHEPIFARAREHGLEVFSSPFDPTAVDLLESLDAPAYKIASSEIVDLPLIERCARTGKPLVLSTGKASIAEIDAAVRTARDAGNDQLVVLGCTASYPAPARDSNLRALPVLAQAFGAVVGLSDHTMGIGVPLAAVAFGACAIEKHVTLSRADGGVDSAFSLEPHELAALVTETKRAWQALGRPVLGPKPSEREGLRLRRSLYVVEDVRAGEEVTERNVRSIRPAGGLPPAEIRTVLGRTFRVDAAKGTPLTWDLL</sequence>
<keyword evidence="2" id="KW-1185">Reference proteome</keyword>
<protein>
    <submittedName>
        <fullName evidence="1">Pseudaminic acid synthase</fullName>
    </submittedName>
</protein>
<dbReference type="SUPFAM" id="SSF51269">
    <property type="entry name" value="AFP III-like domain"/>
    <property type="match status" value="1"/>
</dbReference>
<dbReference type="Pfam" id="PF08666">
    <property type="entry name" value="SAF"/>
    <property type="match status" value="1"/>
</dbReference>
<dbReference type="SUPFAM" id="SSF51569">
    <property type="entry name" value="Aldolase"/>
    <property type="match status" value="1"/>
</dbReference>
<dbReference type="RefSeq" id="WP_112279903.1">
    <property type="nucleotide sequence ID" value="NZ_MASW01000001.1"/>
</dbReference>
<dbReference type="InterPro" id="IPR051690">
    <property type="entry name" value="PseI-like"/>
</dbReference>
<dbReference type="EMBL" id="MASW01000001">
    <property type="protein sequence ID" value="PXY31867.1"/>
    <property type="molecule type" value="Genomic_DNA"/>
</dbReference>
<dbReference type="Proteomes" id="UP000249915">
    <property type="component" value="Unassembled WGS sequence"/>
</dbReference>
<dbReference type="InterPro" id="IPR057736">
    <property type="entry name" value="SAF_PseI/NeuA/NeuB"/>
</dbReference>
<evidence type="ECO:0000313" key="2">
    <source>
        <dbReference type="Proteomes" id="UP000249915"/>
    </source>
</evidence>
<dbReference type="InterPro" id="IPR006190">
    <property type="entry name" value="SAF_AFP_Neu5Ac"/>
</dbReference>
<dbReference type="InterPro" id="IPR020030">
    <property type="entry name" value="Pseudaminic_synth_PseI"/>
</dbReference>
<dbReference type="Gene3D" id="3.90.1210.10">
    <property type="entry name" value="Antifreeze-like/N-acetylneuraminic acid synthase C-terminal domain"/>
    <property type="match status" value="1"/>
</dbReference>
<dbReference type="InterPro" id="IPR013785">
    <property type="entry name" value="Aldolase_TIM"/>
</dbReference>